<gene>
    <name evidence="2" type="ORF">RUM43_008681</name>
</gene>
<accession>A0AAN8PGD2</accession>
<reference evidence="2 3" key="1">
    <citation type="submission" date="2023-10" db="EMBL/GenBank/DDBJ databases">
        <title>Genomes of two closely related lineages of the louse Polyplax serrata with different host specificities.</title>
        <authorList>
            <person name="Martinu J."/>
            <person name="Tarabai H."/>
            <person name="Stefka J."/>
            <person name="Hypsa V."/>
        </authorList>
    </citation>
    <scope>NUCLEOTIDE SEQUENCE [LARGE SCALE GENOMIC DNA]</scope>
    <source>
        <strain evidence="2">HR10_N</strain>
    </source>
</reference>
<proteinExistence type="predicted"/>
<sequence length="137" mass="15911">MELIPVPTGGKWKKENNCSEGTTQKQQIHKSREVNKNNGEGISFLIDENDQDEMVDVRFRQSERSQEEEEEKEPSGWHLCLNESGSGRSTRDAVSRHVGHSICLKKERRRLQTAPHHPTRLYPPQKKYNTRSILNYP</sequence>
<protein>
    <submittedName>
        <fullName evidence="2">Uncharacterized protein</fullName>
    </submittedName>
</protein>
<feature type="compositionally biased region" description="Basic and acidic residues" evidence="1">
    <location>
        <begin position="55"/>
        <end position="65"/>
    </location>
</feature>
<dbReference type="Proteomes" id="UP001372834">
    <property type="component" value="Unassembled WGS sequence"/>
</dbReference>
<feature type="region of interest" description="Disordered" evidence="1">
    <location>
        <begin position="1"/>
        <end position="137"/>
    </location>
</feature>
<evidence type="ECO:0000256" key="1">
    <source>
        <dbReference type="SAM" id="MobiDB-lite"/>
    </source>
</evidence>
<evidence type="ECO:0000313" key="3">
    <source>
        <dbReference type="Proteomes" id="UP001372834"/>
    </source>
</evidence>
<dbReference type="EMBL" id="JAWJWE010000038">
    <property type="protein sequence ID" value="KAK6622838.1"/>
    <property type="molecule type" value="Genomic_DNA"/>
</dbReference>
<evidence type="ECO:0000313" key="2">
    <source>
        <dbReference type="EMBL" id="KAK6622838.1"/>
    </source>
</evidence>
<comment type="caution">
    <text evidence="2">The sequence shown here is derived from an EMBL/GenBank/DDBJ whole genome shotgun (WGS) entry which is preliminary data.</text>
</comment>
<name>A0AAN8PGD2_POLSC</name>
<organism evidence="2 3">
    <name type="scientific">Polyplax serrata</name>
    <name type="common">Common mouse louse</name>
    <dbReference type="NCBI Taxonomy" id="468196"/>
    <lineage>
        <taxon>Eukaryota</taxon>
        <taxon>Metazoa</taxon>
        <taxon>Ecdysozoa</taxon>
        <taxon>Arthropoda</taxon>
        <taxon>Hexapoda</taxon>
        <taxon>Insecta</taxon>
        <taxon>Pterygota</taxon>
        <taxon>Neoptera</taxon>
        <taxon>Paraneoptera</taxon>
        <taxon>Psocodea</taxon>
        <taxon>Troctomorpha</taxon>
        <taxon>Phthiraptera</taxon>
        <taxon>Anoplura</taxon>
        <taxon>Polyplacidae</taxon>
        <taxon>Polyplax</taxon>
    </lineage>
</organism>
<dbReference type="AlphaFoldDB" id="A0AAN8PGD2"/>